<dbReference type="Proteomes" id="UP000005546">
    <property type="component" value="Unassembled WGS sequence"/>
</dbReference>
<keyword evidence="1" id="KW-0472">Membrane</keyword>
<evidence type="ECO:0000313" key="3">
    <source>
        <dbReference type="Proteomes" id="UP000005546"/>
    </source>
</evidence>
<name>F3QWH7_9BACT</name>
<dbReference type="AlphaFoldDB" id="F3QWH7"/>
<evidence type="ECO:0000313" key="2">
    <source>
        <dbReference type="EMBL" id="EGG51881.1"/>
    </source>
</evidence>
<reference evidence="2 3" key="1">
    <citation type="submission" date="2011-02" db="EMBL/GenBank/DDBJ databases">
        <authorList>
            <person name="Weinstock G."/>
            <person name="Sodergren E."/>
            <person name="Clifton S."/>
            <person name="Fulton L."/>
            <person name="Fulton B."/>
            <person name="Courtney L."/>
            <person name="Fronick C."/>
            <person name="Harrison M."/>
            <person name="Strong C."/>
            <person name="Farmer C."/>
            <person name="Delahaunty K."/>
            <person name="Markovic C."/>
            <person name="Hall O."/>
            <person name="Minx P."/>
            <person name="Tomlinson C."/>
            <person name="Mitreva M."/>
            <person name="Hou S."/>
            <person name="Chen J."/>
            <person name="Wollam A."/>
            <person name="Pepin K.H."/>
            <person name="Johnson M."/>
            <person name="Bhonagiri V."/>
            <person name="Zhang X."/>
            <person name="Suruliraj S."/>
            <person name="Warren W."/>
            <person name="Chinwalla A."/>
            <person name="Mardis E.R."/>
            <person name="Wilson R.K."/>
        </authorList>
    </citation>
    <scope>NUCLEOTIDE SEQUENCE [LARGE SCALE GENOMIC DNA]</scope>
    <source>
        <strain evidence="2 3">YIT 11841</strain>
    </source>
</reference>
<protein>
    <submittedName>
        <fullName evidence="2">Conserved domain protein</fullName>
    </submittedName>
</protein>
<comment type="caution">
    <text evidence="2">The sequence shown here is derived from an EMBL/GenBank/DDBJ whole genome shotgun (WGS) entry which is preliminary data.</text>
</comment>
<sequence>MELADYCKNENMSATALDFSENMVFHAYYWMGIAFICICLTAAMPLWYFHHQKKLHSEQDTPMSDAQKGEFKKLRVNIHTREVTLGNISRKSRLQVVTLLDYLVKHPQHEISFSELNTVFHENFFDGSSSAKRKISTLKYEANEALKDMGFELLRLPPGKLVMATKKGN</sequence>
<feature type="transmembrane region" description="Helical" evidence="1">
    <location>
        <begin position="27"/>
        <end position="49"/>
    </location>
</feature>
<accession>F3QWH7</accession>
<keyword evidence="1" id="KW-1133">Transmembrane helix</keyword>
<gene>
    <name evidence="2" type="ORF">HMPREF9442_02558</name>
</gene>
<proteinExistence type="predicted"/>
<keyword evidence="1" id="KW-0812">Transmembrane</keyword>
<organism evidence="2 3">
    <name type="scientific">Paraprevotella xylaniphila YIT 11841</name>
    <dbReference type="NCBI Taxonomy" id="762982"/>
    <lineage>
        <taxon>Bacteria</taxon>
        <taxon>Pseudomonadati</taxon>
        <taxon>Bacteroidota</taxon>
        <taxon>Bacteroidia</taxon>
        <taxon>Bacteroidales</taxon>
        <taxon>Prevotellaceae</taxon>
        <taxon>Paraprevotella</taxon>
    </lineage>
</organism>
<evidence type="ECO:0000256" key="1">
    <source>
        <dbReference type="SAM" id="Phobius"/>
    </source>
</evidence>
<keyword evidence="3" id="KW-1185">Reference proteome</keyword>
<dbReference type="HOGENOM" id="CLU_1359308_0_0_10"/>
<dbReference type="EMBL" id="AFBR01000073">
    <property type="protein sequence ID" value="EGG51881.1"/>
    <property type="molecule type" value="Genomic_DNA"/>
</dbReference>